<protein>
    <submittedName>
        <fullName evidence="3">DUF3828 domain-containing protein</fullName>
    </submittedName>
</protein>
<keyword evidence="4" id="KW-1185">Reference proteome</keyword>
<organism evidence="3 4">
    <name type="scientific">Chitinophaga silvisoli</name>
    <dbReference type="NCBI Taxonomy" id="2291814"/>
    <lineage>
        <taxon>Bacteria</taxon>
        <taxon>Pseudomonadati</taxon>
        <taxon>Bacteroidota</taxon>
        <taxon>Chitinophagia</taxon>
        <taxon>Chitinophagales</taxon>
        <taxon>Chitinophagaceae</taxon>
        <taxon>Chitinophaga</taxon>
    </lineage>
</organism>
<dbReference type="RefSeq" id="WP_116854219.1">
    <property type="nucleotide sequence ID" value="NZ_QTJV01000004.1"/>
</dbReference>
<evidence type="ECO:0000256" key="1">
    <source>
        <dbReference type="SAM" id="SignalP"/>
    </source>
</evidence>
<dbReference type="OrthoDB" id="665409at2"/>
<proteinExistence type="predicted"/>
<feature type="domain" description="DUF3828" evidence="2">
    <location>
        <begin position="33"/>
        <end position="133"/>
    </location>
</feature>
<dbReference type="Proteomes" id="UP000261174">
    <property type="component" value="Unassembled WGS sequence"/>
</dbReference>
<dbReference type="EMBL" id="QTJV01000004">
    <property type="protein sequence ID" value="RFM34637.1"/>
    <property type="molecule type" value="Genomic_DNA"/>
</dbReference>
<reference evidence="3 4" key="1">
    <citation type="submission" date="2018-08" db="EMBL/GenBank/DDBJ databases">
        <title>Chitinophaga sp. K20C18050901, a novel bacterium isolated from forest soil.</title>
        <authorList>
            <person name="Wang C."/>
        </authorList>
    </citation>
    <scope>NUCLEOTIDE SEQUENCE [LARGE SCALE GENOMIC DNA]</scope>
    <source>
        <strain evidence="3 4">K20C18050901</strain>
    </source>
</reference>
<evidence type="ECO:0000313" key="3">
    <source>
        <dbReference type="EMBL" id="RFM34637.1"/>
    </source>
</evidence>
<gene>
    <name evidence="3" type="ORF">DXN04_15340</name>
</gene>
<dbReference type="AlphaFoldDB" id="A0A3E1P396"/>
<dbReference type="Gene3D" id="3.10.450.50">
    <property type="match status" value="1"/>
</dbReference>
<feature type="chain" id="PRO_5017542657" evidence="1">
    <location>
        <begin position="24"/>
        <end position="138"/>
    </location>
</feature>
<name>A0A3E1P396_9BACT</name>
<evidence type="ECO:0000313" key="4">
    <source>
        <dbReference type="Proteomes" id="UP000261174"/>
    </source>
</evidence>
<dbReference type="Pfam" id="PF12883">
    <property type="entry name" value="DUF3828"/>
    <property type="match status" value="1"/>
</dbReference>
<comment type="caution">
    <text evidence="3">The sequence shown here is derived from an EMBL/GenBank/DDBJ whole genome shotgun (WGS) entry which is preliminary data.</text>
</comment>
<dbReference type="InterPro" id="IPR024289">
    <property type="entry name" value="DUF3828"/>
</dbReference>
<evidence type="ECO:0000259" key="2">
    <source>
        <dbReference type="Pfam" id="PF12883"/>
    </source>
</evidence>
<keyword evidence="1" id="KW-0732">Signal</keyword>
<feature type="signal peptide" evidence="1">
    <location>
        <begin position="1"/>
        <end position="23"/>
    </location>
</feature>
<accession>A0A3E1P396</accession>
<sequence>MKIKNILYLFSLHVLLFAKVAHAQTDSAKLMLSNFYKAYISTFEMDGIAASEKIQKKYSTAKLIASLPRIQEEMDCDPYVNAQDADQDWLKTIRIEKDAKTPNLYNVSFFDNFEKKRRFVRLFVTKEGNKYKISGFKS</sequence>